<dbReference type="PANTHER" id="PTHR35841:SF1">
    <property type="entry name" value="PHOSPHONATES-BINDING PERIPLASMIC PROTEIN"/>
    <property type="match status" value="1"/>
</dbReference>
<evidence type="ECO:0000313" key="5">
    <source>
        <dbReference type="Proteomes" id="UP000214561"/>
    </source>
</evidence>
<name>A0AB33CXD6_ALCFA</name>
<dbReference type="KEGG" id="afq:AFA_18130"/>
<dbReference type="NCBIfam" id="TIGR01098">
    <property type="entry name" value="3A0109s03R"/>
    <property type="match status" value="1"/>
</dbReference>
<dbReference type="Pfam" id="PF12974">
    <property type="entry name" value="Phosphonate-bd"/>
    <property type="match status" value="1"/>
</dbReference>
<evidence type="ECO:0000256" key="2">
    <source>
        <dbReference type="ARBA" id="ARBA00022729"/>
    </source>
</evidence>
<gene>
    <name evidence="4" type="ORF">AFA_18130</name>
</gene>
<reference evidence="4 5" key="1">
    <citation type="submission" date="2017-05" db="EMBL/GenBank/DDBJ databases">
        <authorList>
            <person name="Qiu J.G."/>
            <person name="He J."/>
        </authorList>
    </citation>
    <scope>NUCLEOTIDE SEQUENCE [LARGE SCALE GENOMIC DNA]</scope>
    <source>
        <strain evidence="4 5">JQ135</strain>
    </source>
</reference>
<dbReference type="GO" id="GO:0055085">
    <property type="term" value="P:transmembrane transport"/>
    <property type="evidence" value="ECO:0007669"/>
    <property type="project" value="InterPro"/>
</dbReference>
<dbReference type="GO" id="GO:0043190">
    <property type="term" value="C:ATP-binding cassette (ABC) transporter complex"/>
    <property type="evidence" value="ECO:0007669"/>
    <property type="project" value="InterPro"/>
</dbReference>
<dbReference type="CDD" id="cd01071">
    <property type="entry name" value="PBP2_PhnD_like"/>
    <property type="match status" value="1"/>
</dbReference>
<protein>
    <submittedName>
        <fullName evidence="4">Phosphonate ABC transporter substrate-binding protein</fullName>
    </submittedName>
</protein>
<keyword evidence="2 3" id="KW-0732">Signal</keyword>
<feature type="chain" id="PRO_5044206921" evidence="3">
    <location>
        <begin position="24"/>
        <end position="312"/>
    </location>
</feature>
<dbReference type="RefSeq" id="WP_094198154.1">
    <property type="nucleotide sequence ID" value="NZ_CP021641.1"/>
</dbReference>
<dbReference type="InterPro" id="IPR005770">
    <property type="entry name" value="PhnD"/>
</dbReference>
<comment type="similarity">
    <text evidence="1">Belongs to the phosphate/phosphite/phosphonate binding protein family.</text>
</comment>
<dbReference type="EMBL" id="CP021641">
    <property type="protein sequence ID" value="ASR91218.1"/>
    <property type="molecule type" value="Genomic_DNA"/>
</dbReference>
<proteinExistence type="inferred from homology"/>
<accession>A0AB33CXD6</accession>
<dbReference type="SUPFAM" id="SSF53850">
    <property type="entry name" value="Periplasmic binding protein-like II"/>
    <property type="match status" value="1"/>
</dbReference>
<dbReference type="Gene3D" id="3.40.190.10">
    <property type="entry name" value="Periplasmic binding protein-like II"/>
    <property type="match status" value="2"/>
</dbReference>
<sequence>MKTHRFHLSALALAFMLTPFAAAQAQALADGSQQHPLRVLLIPADGGTESGTKADYQPIFNAITSSTGLHFDLTVGQSYGAVVEGMCNQLAEVAFLGPVSYVQAHDRGCAQLLAVGVQKGQSSYYAAMFAPKESSVTSLKDLKGKRAAFGDVNSASSFTFQMASMINDGMNPAQDLAELHLTGSHASSLAALVQGQVDAAALSFDSFDKAVRQGAVDPQSVKVIFKSEPIPYPPLAMNTKLPEGLKKTLKEAFSTVHQAPGVTPDMVRGYGGAKLDRYDTAFSEEQFSGPASKMSLLTDEVKGEILAKAAQR</sequence>
<evidence type="ECO:0000256" key="3">
    <source>
        <dbReference type="SAM" id="SignalP"/>
    </source>
</evidence>
<dbReference type="Proteomes" id="UP000214561">
    <property type="component" value="Chromosome"/>
</dbReference>
<evidence type="ECO:0000256" key="1">
    <source>
        <dbReference type="ARBA" id="ARBA00007162"/>
    </source>
</evidence>
<dbReference type="AlphaFoldDB" id="A0AB33CXD6"/>
<evidence type="ECO:0000313" key="4">
    <source>
        <dbReference type="EMBL" id="ASR91218.1"/>
    </source>
</evidence>
<feature type="signal peptide" evidence="3">
    <location>
        <begin position="1"/>
        <end position="23"/>
    </location>
</feature>
<dbReference type="PANTHER" id="PTHR35841">
    <property type="entry name" value="PHOSPHONATES-BINDING PERIPLASMIC PROTEIN"/>
    <property type="match status" value="1"/>
</dbReference>
<dbReference type="GeneID" id="96870678"/>
<organism evidence="4 5">
    <name type="scientific">Alcaligenes faecalis</name>
    <dbReference type="NCBI Taxonomy" id="511"/>
    <lineage>
        <taxon>Bacteria</taxon>
        <taxon>Pseudomonadati</taxon>
        <taxon>Pseudomonadota</taxon>
        <taxon>Betaproteobacteria</taxon>
        <taxon>Burkholderiales</taxon>
        <taxon>Alcaligenaceae</taxon>
        <taxon>Alcaligenes</taxon>
    </lineage>
</organism>